<keyword evidence="11" id="KW-1185">Reference proteome</keyword>
<keyword evidence="1 7" id="KW-0806">Transcription termination</keyword>
<comment type="subunit">
    <text evidence="7">Homohexamer. The homohexamer assembles into an open ring structure.</text>
</comment>
<evidence type="ECO:0000256" key="6">
    <source>
        <dbReference type="ARBA" id="ARBA00023163"/>
    </source>
</evidence>
<comment type="similarity">
    <text evidence="7 8">Belongs to the Rho family.</text>
</comment>
<dbReference type="HAMAP" id="MF_01884">
    <property type="entry name" value="Rho"/>
    <property type="match status" value="1"/>
</dbReference>
<feature type="binding site" evidence="7">
    <location>
        <begin position="131"/>
        <end position="136"/>
    </location>
    <ligand>
        <name>ATP</name>
        <dbReference type="ChEBI" id="CHEBI:30616"/>
    </ligand>
</feature>
<keyword evidence="7" id="KW-0067">ATP-binding</keyword>
<dbReference type="GO" id="GO:0008186">
    <property type="term" value="F:ATP-dependent activity, acting on RNA"/>
    <property type="evidence" value="ECO:0007669"/>
    <property type="project" value="InterPro"/>
</dbReference>
<dbReference type="EC" id="3.6.4.-" evidence="7"/>
<gene>
    <name evidence="7 10" type="primary">rho</name>
    <name evidence="10" type="ORF">MRX98_05155</name>
</gene>
<keyword evidence="7" id="KW-0547">Nucleotide-binding</keyword>
<dbReference type="Pfam" id="PF07497">
    <property type="entry name" value="Rho_RNA_bind"/>
    <property type="match status" value="1"/>
</dbReference>
<accession>A0AA41R134</accession>
<dbReference type="PROSITE" id="PS51856">
    <property type="entry name" value="RHO_RNA_BD"/>
    <property type="match status" value="1"/>
</dbReference>
<evidence type="ECO:0000256" key="3">
    <source>
        <dbReference type="ARBA" id="ARBA00022806"/>
    </source>
</evidence>
<dbReference type="Gene3D" id="2.40.50.140">
    <property type="entry name" value="Nucleic acid-binding proteins"/>
    <property type="match status" value="1"/>
</dbReference>
<evidence type="ECO:0000256" key="2">
    <source>
        <dbReference type="ARBA" id="ARBA00022801"/>
    </source>
</evidence>
<dbReference type="InterPro" id="IPR003593">
    <property type="entry name" value="AAA+_ATPase"/>
</dbReference>
<dbReference type="SUPFAM" id="SSF50249">
    <property type="entry name" value="Nucleic acid-binding proteins"/>
    <property type="match status" value="1"/>
</dbReference>
<dbReference type="PANTHER" id="PTHR46425:SF1">
    <property type="entry name" value="TRANSCRIPTION TERMINATION FACTOR RHO"/>
    <property type="match status" value="1"/>
</dbReference>
<organism evidence="10 11">
    <name type="scientific">Desulfatitalea alkaliphila</name>
    <dbReference type="NCBI Taxonomy" id="2929485"/>
    <lineage>
        <taxon>Bacteria</taxon>
        <taxon>Pseudomonadati</taxon>
        <taxon>Thermodesulfobacteriota</taxon>
        <taxon>Desulfobacteria</taxon>
        <taxon>Desulfobacterales</taxon>
        <taxon>Desulfosarcinaceae</taxon>
        <taxon>Desulfatitalea</taxon>
    </lineage>
</organism>
<comment type="caution">
    <text evidence="10">The sequence shown here is derived from an EMBL/GenBank/DDBJ whole genome shotgun (WGS) entry which is preliminary data.</text>
</comment>
<keyword evidence="6 7" id="KW-0804">Transcription</keyword>
<proteinExistence type="inferred from homology"/>
<dbReference type="Proteomes" id="UP001165427">
    <property type="component" value="Unassembled WGS sequence"/>
</dbReference>
<dbReference type="InterPro" id="IPR000194">
    <property type="entry name" value="ATPase_F1/V1/A1_a/bsu_nucl-bd"/>
</dbReference>
<evidence type="ECO:0000313" key="10">
    <source>
        <dbReference type="EMBL" id="MCJ8499953.1"/>
    </source>
</evidence>
<dbReference type="GO" id="GO:0016787">
    <property type="term" value="F:hydrolase activity"/>
    <property type="evidence" value="ECO:0007669"/>
    <property type="project" value="UniProtKB-KW"/>
</dbReference>
<keyword evidence="4 7" id="KW-0694">RNA-binding</keyword>
<name>A0AA41R134_9BACT</name>
<evidence type="ECO:0000256" key="5">
    <source>
        <dbReference type="ARBA" id="ARBA00023015"/>
    </source>
</evidence>
<keyword evidence="5 7" id="KW-0805">Transcription regulation</keyword>
<dbReference type="RefSeq" id="WP_246903655.1">
    <property type="nucleotide sequence ID" value="NZ_JALJRB010000004.1"/>
</dbReference>
<dbReference type="Pfam" id="PF00006">
    <property type="entry name" value="ATP-synt_ab"/>
    <property type="match status" value="1"/>
</dbReference>
<comment type="function">
    <text evidence="7">Facilitates transcription termination by a mechanism that involves Rho binding to the nascent RNA, activation of Rho's RNA-dependent ATPase activity, and release of the mRNA from the DNA template.</text>
</comment>
<dbReference type="SUPFAM" id="SSF52540">
    <property type="entry name" value="P-loop containing nucleoside triphosphate hydrolases"/>
    <property type="match status" value="1"/>
</dbReference>
<evidence type="ECO:0000259" key="9">
    <source>
        <dbReference type="PROSITE" id="PS51856"/>
    </source>
</evidence>
<protein>
    <recommendedName>
        <fullName evidence="7">Transcription termination factor Rho</fullName>
        <ecNumber evidence="7">3.6.4.-</ecNumber>
    </recommendedName>
    <alternativeName>
        <fullName evidence="7">ATP-dependent helicase Rho</fullName>
    </alternativeName>
</protein>
<dbReference type="SMART" id="SM00382">
    <property type="entry name" value="AAA"/>
    <property type="match status" value="1"/>
</dbReference>
<feature type="binding site" evidence="7">
    <location>
        <position position="162"/>
    </location>
    <ligand>
        <name>ATP</name>
        <dbReference type="ChEBI" id="CHEBI:30616"/>
    </ligand>
</feature>
<dbReference type="GO" id="GO:0003723">
    <property type="term" value="F:RNA binding"/>
    <property type="evidence" value="ECO:0007669"/>
    <property type="project" value="UniProtKB-UniRule"/>
</dbReference>
<dbReference type="PANTHER" id="PTHR46425">
    <property type="entry name" value="TRANSCRIPTION TERMINATION FACTOR RHO"/>
    <property type="match status" value="1"/>
</dbReference>
<evidence type="ECO:0000313" key="11">
    <source>
        <dbReference type="Proteomes" id="UP001165427"/>
    </source>
</evidence>
<dbReference type="InterPro" id="IPR027417">
    <property type="entry name" value="P-loop_NTPase"/>
</dbReference>
<dbReference type="InterPro" id="IPR011113">
    <property type="entry name" value="Rho_RNA-bd"/>
</dbReference>
<evidence type="ECO:0000256" key="1">
    <source>
        <dbReference type="ARBA" id="ARBA00022472"/>
    </source>
</evidence>
<feature type="binding site" evidence="7">
    <location>
        <begin position="119"/>
        <end position="124"/>
    </location>
    <ligand>
        <name>ATP</name>
        <dbReference type="ChEBI" id="CHEBI:30616"/>
    </ligand>
</feature>
<dbReference type="NCBIfam" id="NF006886">
    <property type="entry name" value="PRK09376.1"/>
    <property type="match status" value="1"/>
</dbReference>
<evidence type="ECO:0000256" key="8">
    <source>
        <dbReference type="PROSITE-ProRule" id="PRU01203"/>
    </source>
</evidence>
<dbReference type="GO" id="GO:0004386">
    <property type="term" value="F:helicase activity"/>
    <property type="evidence" value="ECO:0007669"/>
    <property type="project" value="UniProtKB-UniRule"/>
</dbReference>
<keyword evidence="3 7" id="KW-0347">Helicase</keyword>
<keyword evidence="2 7" id="KW-0378">Hydrolase</keyword>
<dbReference type="AlphaFoldDB" id="A0AA41R134"/>
<dbReference type="GO" id="GO:0006353">
    <property type="term" value="P:DNA-templated transcription termination"/>
    <property type="evidence" value="ECO:0007669"/>
    <property type="project" value="UniProtKB-UniRule"/>
</dbReference>
<dbReference type="InterPro" id="IPR012340">
    <property type="entry name" value="NA-bd_OB-fold"/>
</dbReference>
<comment type="caution">
    <text evidence="7">Lacks conserved residue(s) required for the propagation of feature annotation.</text>
</comment>
<dbReference type="Gene3D" id="3.40.50.300">
    <property type="entry name" value="P-loop containing nucleotide triphosphate hydrolases"/>
    <property type="match status" value="1"/>
</dbReference>
<feature type="domain" description="Rho RNA-BD" evidence="9">
    <location>
        <begin position="1"/>
        <end position="76"/>
    </location>
</feature>
<dbReference type="InterPro" id="IPR004665">
    <property type="entry name" value="Term_rho"/>
</dbReference>
<reference evidence="10" key="1">
    <citation type="submission" date="2022-04" db="EMBL/GenBank/DDBJ databases">
        <title>Desulfatitalea alkaliphila sp. nov., a novel anaerobic sulfate-reducing bacterium isolated from terrestrial mud volcano, Taman Peninsula, Russia.</title>
        <authorList>
            <person name="Khomyakova M.A."/>
            <person name="Merkel A.Y."/>
            <person name="Slobodkin A.I."/>
        </authorList>
    </citation>
    <scope>NUCLEOTIDE SEQUENCE</scope>
    <source>
        <strain evidence="10">M08but</strain>
    </source>
</reference>
<sequence>MTPVQGHLEIMDQGYGFLRDLATNFQPKPTDTFVPAPLINQYQLREGLFIEGKGKRKDTKSTNLRLNTIDALEGVPLARYNAPPLLQERISINPDERFSLSMGPGDLMGRALDMIVPMGRGQRGLVIAPPKTGKTTILQHMANAITTHHPDARVFVLLVDERPEEVTDFRRRLEKAHVLFSSADQNIAQHMRITRLAMNSAIRHAEAGRDAVVFIDSLTRLARAFNADTPSHGKTMSGGLGAKALEIPRQIFGAARNVENGGSLTIVATILIETGSRMDDIIYQEFKGTGNMDLVLSRACAEQRIWPAIHIHQSGTRKEEQLLDREAYRESIEIRRALARFDECGAMEALLEYLKKH</sequence>
<dbReference type="GO" id="GO:0005524">
    <property type="term" value="F:ATP binding"/>
    <property type="evidence" value="ECO:0007669"/>
    <property type="project" value="UniProtKB-UniRule"/>
</dbReference>
<evidence type="ECO:0000256" key="4">
    <source>
        <dbReference type="ARBA" id="ARBA00022884"/>
    </source>
</evidence>
<evidence type="ECO:0000256" key="7">
    <source>
        <dbReference type="HAMAP-Rule" id="MF_01884"/>
    </source>
</evidence>
<dbReference type="EMBL" id="JALJRB010000004">
    <property type="protein sequence ID" value="MCJ8499953.1"/>
    <property type="molecule type" value="Genomic_DNA"/>
</dbReference>